<evidence type="ECO:0000313" key="3">
    <source>
        <dbReference type="EMBL" id="ACV81361.1"/>
    </source>
</evidence>
<dbReference type="AlphaFoldDB" id="C8XB69"/>
<keyword evidence="2" id="KW-1133">Transmembrane helix</keyword>
<sequence length="369" mass="34987">MTDPSTGPTPDHGDQDAAEAAALGRLFSDLADDPDAPASPVSALSVIAAAKSGGAATTGAAAATVTAPVARAAEVASTDRPAAPDQASVGELHVLSAQRDAEQRSRRRRTTILIGLAAACVVAIAAVVIPITLSSSGGITTSAGSAADTVAGRASSAAAAAPSGESAEGESDAGGQAQGQADAGSSATIDPANPDANRPAPGENALTQTVPVPGGAVPTGAVPTEATAGGAATSCWPALSDASAAALVGSLPAGAFGAPGLLGLGCPTDPVAGAELAGTAPDTQLVVQAIRAEPGACAQSASETGAKCVARGGDQYVSNDGGNLSVYAYGNGYEVEVGGRPATGIAPIPSGLTADQLATAAAAVLSTLG</sequence>
<feature type="compositionally biased region" description="Low complexity" evidence="1">
    <location>
        <begin position="173"/>
        <end position="201"/>
    </location>
</feature>
<feature type="region of interest" description="Disordered" evidence="1">
    <location>
        <begin position="76"/>
        <end position="105"/>
    </location>
</feature>
<name>C8XB69_NAKMY</name>
<dbReference type="EMBL" id="CP001737">
    <property type="protein sequence ID" value="ACV81361.1"/>
    <property type="molecule type" value="Genomic_DNA"/>
</dbReference>
<evidence type="ECO:0000256" key="1">
    <source>
        <dbReference type="SAM" id="MobiDB-lite"/>
    </source>
</evidence>
<dbReference type="InParanoid" id="C8XB69"/>
<feature type="transmembrane region" description="Helical" evidence="2">
    <location>
        <begin position="112"/>
        <end position="133"/>
    </location>
</feature>
<dbReference type="RefSeq" id="WP_015750169.1">
    <property type="nucleotide sequence ID" value="NC_013235.1"/>
</dbReference>
<keyword evidence="2" id="KW-0812">Transmembrane</keyword>
<keyword evidence="4" id="KW-1185">Reference proteome</keyword>
<reference evidence="3 4" key="2">
    <citation type="journal article" date="2010" name="Stand. Genomic Sci.">
        <title>Complete genome sequence of Nakamurella multipartita type strain (Y-104).</title>
        <authorList>
            <person name="Tice H."/>
            <person name="Mayilraj S."/>
            <person name="Sims D."/>
            <person name="Lapidus A."/>
            <person name="Nolan M."/>
            <person name="Lucas S."/>
            <person name="Glavina Del Rio T."/>
            <person name="Copeland A."/>
            <person name="Cheng J.F."/>
            <person name="Meincke L."/>
            <person name="Bruce D."/>
            <person name="Goodwin L."/>
            <person name="Pitluck S."/>
            <person name="Ivanova N."/>
            <person name="Mavromatis K."/>
            <person name="Ovchinnikova G."/>
            <person name="Pati A."/>
            <person name="Chen A."/>
            <person name="Palaniappan K."/>
            <person name="Land M."/>
            <person name="Hauser L."/>
            <person name="Chang Y.J."/>
            <person name="Jeffries C.D."/>
            <person name="Detter J.C."/>
            <person name="Brettin T."/>
            <person name="Rohde M."/>
            <person name="Goker M."/>
            <person name="Bristow J."/>
            <person name="Eisen J.A."/>
            <person name="Markowitz V."/>
            <person name="Hugenholtz P."/>
            <person name="Kyrpides N.C."/>
            <person name="Klenk H.P."/>
            <person name="Chen F."/>
        </authorList>
    </citation>
    <scope>NUCLEOTIDE SEQUENCE [LARGE SCALE GENOMIC DNA]</scope>
    <source>
        <strain evidence="4">ATCC 700099 / DSM 44233 / CIP 104796 / JCM 9543 / NBRC 105858 / Y-104</strain>
    </source>
</reference>
<reference evidence="4" key="1">
    <citation type="submission" date="2009-09" db="EMBL/GenBank/DDBJ databases">
        <title>The complete genome of Nakamurella multipartita DSM 44233.</title>
        <authorList>
            <consortium name="US DOE Joint Genome Institute (JGI-PGF)"/>
            <person name="Lucas S."/>
            <person name="Copeland A."/>
            <person name="Lapidus A."/>
            <person name="Glavina del Rio T."/>
            <person name="Dalin E."/>
            <person name="Tice H."/>
            <person name="Bruce D."/>
            <person name="Goodwin L."/>
            <person name="Pitluck S."/>
            <person name="Kyrpides N."/>
            <person name="Mavromatis K."/>
            <person name="Ivanova N."/>
            <person name="Ovchinnikova G."/>
            <person name="Sims D."/>
            <person name="Meincke L."/>
            <person name="Brettin T."/>
            <person name="Detter J.C."/>
            <person name="Han C."/>
            <person name="Larimer F."/>
            <person name="Land M."/>
            <person name="Hauser L."/>
            <person name="Markowitz V."/>
            <person name="Cheng J.-F."/>
            <person name="Hugenholtz P."/>
            <person name="Woyke T."/>
            <person name="Wu D."/>
            <person name="Klenk H.-P."/>
            <person name="Eisen J.A."/>
        </authorList>
    </citation>
    <scope>NUCLEOTIDE SEQUENCE [LARGE SCALE GENOMIC DNA]</scope>
    <source>
        <strain evidence="4">ATCC 700099 / DSM 44233 / CIP 104796 / JCM 9543 / NBRC 105858 / Y-104</strain>
    </source>
</reference>
<feature type="region of interest" description="Disordered" evidence="1">
    <location>
        <begin position="157"/>
        <end position="228"/>
    </location>
</feature>
<gene>
    <name evidence="3" type="ordered locus">Namu_5090</name>
</gene>
<proteinExistence type="predicted"/>
<dbReference type="KEGG" id="nml:Namu_5090"/>
<feature type="compositionally biased region" description="Low complexity" evidence="1">
    <location>
        <begin position="157"/>
        <end position="166"/>
    </location>
</feature>
<dbReference type="HOGENOM" id="CLU_749699_0_0_11"/>
<organism evidence="3 4">
    <name type="scientific">Nakamurella multipartita (strain ATCC 700099 / DSM 44233 / CIP 104796 / JCM 9543 / NBRC 105858 / Y-104)</name>
    <name type="common">Microsphaera multipartita</name>
    <dbReference type="NCBI Taxonomy" id="479431"/>
    <lineage>
        <taxon>Bacteria</taxon>
        <taxon>Bacillati</taxon>
        <taxon>Actinomycetota</taxon>
        <taxon>Actinomycetes</taxon>
        <taxon>Nakamurellales</taxon>
        <taxon>Nakamurellaceae</taxon>
        <taxon>Nakamurella</taxon>
    </lineage>
</organism>
<keyword evidence="2" id="KW-0472">Membrane</keyword>
<dbReference type="STRING" id="479431.Namu_5090"/>
<evidence type="ECO:0000256" key="2">
    <source>
        <dbReference type="SAM" id="Phobius"/>
    </source>
</evidence>
<dbReference type="Proteomes" id="UP000002218">
    <property type="component" value="Chromosome"/>
</dbReference>
<protein>
    <submittedName>
        <fullName evidence="3">Uncharacterized protein</fullName>
    </submittedName>
</protein>
<accession>C8XB69</accession>
<evidence type="ECO:0000313" key="4">
    <source>
        <dbReference type="Proteomes" id="UP000002218"/>
    </source>
</evidence>
<feature type="region of interest" description="Disordered" evidence="1">
    <location>
        <begin position="1"/>
        <end position="39"/>
    </location>
</feature>